<organism evidence="3 4">
    <name type="scientific">Abyssobacteria bacterium (strain SURF_5)</name>
    <dbReference type="NCBI Taxonomy" id="2093360"/>
    <lineage>
        <taxon>Bacteria</taxon>
        <taxon>Pseudomonadati</taxon>
        <taxon>Candidatus Hydrogenedentota</taxon>
        <taxon>Candidatus Abyssobacteria</taxon>
    </lineage>
</organism>
<proteinExistence type="inferred from homology"/>
<accession>A0A3A4NHC9</accession>
<dbReference type="PANTHER" id="PTHR42951">
    <property type="entry name" value="METALLO-BETA-LACTAMASE DOMAIN-CONTAINING"/>
    <property type="match status" value="1"/>
</dbReference>
<evidence type="ECO:0000256" key="1">
    <source>
        <dbReference type="ARBA" id="ARBA00005250"/>
    </source>
</evidence>
<dbReference type="InterPro" id="IPR050855">
    <property type="entry name" value="NDM-1-like"/>
</dbReference>
<dbReference type="GO" id="GO:0016787">
    <property type="term" value="F:hydrolase activity"/>
    <property type="evidence" value="ECO:0007669"/>
    <property type="project" value="UniProtKB-KW"/>
</dbReference>
<dbReference type="Gene3D" id="3.60.15.10">
    <property type="entry name" value="Ribonuclease Z/Hydroxyacylglutathione hydrolase-like"/>
    <property type="match status" value="1"/>
</dbReference>
<comment type="caution">
    <text evidence="3">The sequence shown here is derived from an EMBL/GenBank/DDBJ whole genome shotgun (WGS) entry which is preliminary data.</text>
</comment>
<dbReference type="AlphaFoldDB" id="A0A3A4NHC9"/>
<reference evidence="3 4" key="1">
    <citation type="journal article" date="2017" name="ISME J.">
        <title>Energy and carbon metabolisms in a deep terrestrial subsurface fluid microbial community.</title>
        <authorList>
            <person name="Momper L."/>
            <person name="Jungbluth S.P."/>
            <person name="Lee M.D."/>
            <person name="Amend J.P."/>
        </authorList>
    </citation>
    <scope>NUCLEOTIDE SEQUENCE [LARGE SCALE GENOMIC DNA]</scope>
    <source>
        <strain evidence="3">SURF_5</strain>
    </source>
</reference>
<dbReference type="InterPro" id="IPR001279">
    <property type="entry name" value="Metallo-B-lactamas"/>
</dbReference>
<evidence type="ECO:0000313" key="3">
    <source>
        <dbReference type="EMBL" id="RJP14011.1"/>
    </source>
</evidence>
<keyword evidence="3" id="KW-0378">Hydrolase</keyword>
<comment type="similarity">
    <text evidence="1">Belongs to the metallo-beta-lactamase superfamily. Class-B beta-lactamase family.</text>
</comment>
<dbReference type="PANTHER" id="PTHR42951:SF4">
    <property type="entry name" value="ACYL-COENZYME A THIOESTERASE MBLAC2"/>
    <property type="match status" value="1"/>
</dbReference>
<sequence length="311" mass="36674">MFKQDLFASTSAGRNMIEIADRIYFIESENRGRYPNSHSLFVDDDLGMVIDPACREELMLELAASHKTSIILNTHYHEDHRIYNYCFTRAQLYTHELDARGYGSIEDFMQDFSVVNSDTLKNFWRDFLLDNCKYRPYTVAQTFSDGFQIDLGHTVVKTIHTPGHSAGHSCFYFPKEQVLYLGDIDLTSFGPWYASRNSDIDAWLTSIERVRRLKPKIVVTSHGDGLVTENLDARIQTYANTIHQRDNRILEFLQRPRTKEEILDLEIVYRRNHKSPDSFFYWDDRMMIEMHIFRLERQGRLKRLDRNYVIG</sequence>
<dbReference type="Pfam" id="PF00753">
    <property type="entry name" value="Lactamase_B"/>
    <property type="match status" value="1"/>
</dbReference>
<evidence type="ECO:0000259" key="2">
    <source>
        <dbReference type="SMART" id="SM00849"/>
    </source>
</evidence>
<evidence type="ECO:0000313" key="4">
    <source>
        <dbReference type="Proteomes" id="UP000265882"/>
    </source>
</evidence>
<name>A0A3A4NHC9_ABYX5</name>
<dbReference type="SMART" id="SM00849">
    <property type="entry name" value="Lactamase_B"/>
    <property type="match status" value="1"/>
</dbReference>
<dbReference type="EMBL" id="QZKU01000145">
    <property type="protein sequence ID" value="RJP14011.1"/>
    <property type="molecule type" value="Genomic_DNA"/>
</dbReference>
<dbReference type="SUPFAM" id="SSF56281">
    <property type="entry name" value="Metallo-hydrolase/oxidoreductase"/>
    <property type="match status" value="1"/>
</dbReference>
<feature type="domain" description="Metallo-beta-lactamase" evidence="2">
    <location>
        <begin position="36"/>
        <end position="222"/>
    </location>
</feature>
<dbReference type="InterPro" id="IPR036866">
    <property type="entry name" value="RibonucZ/Hydroxyglut_hydro"/>
</dbReference>
<dbReference type="GO" id="GO:0017001">
    <property type="term" value="P:antibiotic catabolic process"/>
    <property type="evidence" value="ECO:0007669"/>
    <property type="project" value="UniProtKB-ARBA"/>
</dbReference>
<dbReference type="Proteomes" id="UP000265882">
    <property type="component" value="Unassembled WGS sequence"/>
</dbReference>
<protein>
    <submittedName>
        <fullName evidence="3">MBL fold metallo-hydrolase</fullName>
    </submittedName>
</protein>
<gene>
    <name evidence="3" type="ORF">C4520_21915</name>
</gene>